<dbReference type="SMART" id="SM00382">
    <property type="entry name" value="AAA"/>
    <property type="match status" value="1"/>
</dbReference>
<evidence type="ECO:0000256" key="1">
    <source>
        <dbReference type="ARBA" id="ARBA00022448"/>
    </source>
</evidence>
<keyword evidence="11" id="KW-1185">Reference proteome</keyword>
<dbReference type="SUPFAM" id="SSF50331">
    <property type="entry name" value="MOP-like"/>
    <property type="match status" value="1"/>
</dbReference>
<dbReference type="EMBL" id="SRXV01000001">
    <property type="protein sequence ID" value="TGY94286.1"/>
    <property type="molecule type" value="Genomic_DNA"/>
</dbReference>
<evidence type="ECO:0000313" key="10">
    <source>
        <dbReference type="EMBL" id="TGY94286.1"/>
    </source>
</evidence>
<evidence type="ECO:0000256" key="6">
    <source>
        <dbReference type="ARBA" id="ARBA00023004"/>
    </source>
</evidence>
<dbReference type="Gene3D" id="3.40.50.300">
    <property type="entry name" value="P-loop containing nucleotide triphosphate hydrolases"/>
    <property type="match status" value="1"/>
</dbReference>
<accession>A0A4S2HE57</accession>
<dbReference type="Pfam" id="PF00005">
    <property type="entry name" value="ABC_tran"/>
    <property type="match status" value="1"/>
</dbReference>
<keyword evidence="1" id="KW-0813">Transport</keyword>
<dbReference type="GO" id="GO:0016887">
    <property type="term" value="F:ATP hydrolysis activity"/>
    <property type="evidence" value="ECO:0007669"/>
    <property type="project" value="InterPro"/>
</dbReference>
<dbReference type="InterPro" id="IPR013611">
    <property type="entry name" value="Transp-assoc_OB_typ2"/>
</dbReference>
<dbReference type="AlphaFoldDB" id="A0A4S2HE57"/>
<dbReference type="CDD" id="cd03259">
    <property type="entry name" value="ABC_Carb_Solutes_like"/>
    <property type="match status" value="1"/>
</dbReference>
<dbReference type="GO" id="GO:0015408">
    <property type="term" value="F:ABC-type ferric iron transporter activity"/>
    <property type="evidence" value="ECO:0007669"/>
    <property type="project" value="InterPro"/>
</dbReference>
<dbReference type="FunFam" id="3.40.50.300:FF:000425">
    <property type="entry name" value="Probable ABC transporter, ATP-binding subunit"/>
    <property type="match status" value="1"/>
</dbReference>
<evidence type="ECO:0000256" key="8">
    <source>
        <dbReference type="ARBA" id="ARBA00023136"/>
    </source>
</evidence>
<dbReference type="Pfam" id="PF08402">
    <property type="entry name" value="TOBE_2"/>
    <property type="match status" value="1"/>
</dbReference>
<dbReference type="SUPFAM" id="SSF52540">
    <property type="entry name" value="P-loop containing nucleoside triphosphate hydrolases"/>
    <property type="match status" value="1"/>
</dbReference>
<dbReference type="PROSITE" id="PS00211">
    <property type="entry name" value="ABC_TRANSPORTER_1"/>
    <property type="match status" value="1"/>
</dbReference>
<name>A0A4S2HE57_9PROT</name>
<keyword evidence="7" id="KW-0406">Ion transport</keyword>
<dbReference type="PANTHER" id="PTHR42781">
    <property type="entry name" value="SPERMIDINE/PUTRESCINE IMPORT ATP-BINDING PROTEIN POTA"/>
    <property type="match status" value="1"/>
</dbReference>
<keyword evidence="5 10" id="KW-0067">ATP-binding</keyword>
<keyword evidence="6" id="KW-0408">Iron</keyword>
<dbReference type="InterPro" id="IPR003439">
    <property type="entry name" value="ABC_transporter-like_ATP-bd"/>
</dbReference>
<evidence type="ECO:0000256" key="2">
    <source>
        <dbReference type="ARBA" id="ARBA00022475"/>
    </source>
</evidence>
<proteinExistence type="predicted"/>
<gene>
    <name evidence="10" type="ORF">E5162_03155</name>
</gene>
<keyword evidence="2" id="KW-1003">Cell membrane</keyword>
<dbReference type="InterPro" id="IPR003593">
    <property type="entry name" value="AAA+_ATPase"/>
</dbReference>
<sequence length="347" mass="36940">MKGDLLEVCDAVVSFAEGRPAVDRASLSLTCGRVTALLGPSGSGKSSLLRAIAGLERLEAGTVRFAGKTWSGDTVHLDPEARRCGVVFQDYALFPHLTALDNVAFGLRSGSSAKRRELARDRLASVELAHKAKSYPHELSGGEQQRVALARALAPSPDVMLLDEPFSGLDRRLRAELREATTHALREAETAALIVTHDAEEAMAVADQIALMNKGVIVQTGAPDRLYLSPVSETAARLLGDVEAFITRVESGRASTPLGALAAPRRDDGEQVKVLLRPEGIVIDRASADGALAQVTMRQAAGGSARLSLRLENGREVSARVPVTDTIRAGDAVRLRLDERFAVVVTA</sequence>
<dbReference type="PROSITE" id="PS50893">
    <property type="entry name" value="ABC_TRANSPORTER_2"/>
    <property type="match status" value="1"/>
</dbReference>
<comment type="caution">
    <text evidence="10">The sequence shown here is derived from an EMBL/GenBank/DDBJ whole genome shotgun (WGS) entry which is preliminary data.</text>
</comment>
<dbReference type="GO" id="GO:0043190">
    <property type="term" value="C:ATP-binding cassette (ABC) transporter complex"/>
    <property type="evidence" value="ECO:0007669"/>
    <property type="project" value="InterPro"/>
</dbReference>
<feature type="domain" description="ABC transporter" evidence="9">
    <location>
        <begin position="6"/>
        <end position="239"/>
    </location>
</feature>
<dbReference type="InterPro" id="IPR008995">
    <property type="entry name" value="Mo/tungstate-bd_C_term_dom"/>
</dbReference>
<dbReference type="RefSeq" id="WP_135943482.1">
    <property type="nucleotide sequence ID" value="NZ_BMEI01000001.1"/>
</dbReference>
<keyword evidence="3" id="KW-0410">Iron transport</keyword>
<evidence type="ECO:0000313" key="11">
    <source>
        <dbReference type="Proteomes" id="UP000305451"/>
    </source>
</evidence>
<keyword evidence="4" id="KW-0547">Nucleotide-binding</keyword>
<evidence type="ECO:0000256" key="5">
    <source>
        <dbReference type="ARBA" id="ARBA00022840"/>
    </source>
</evidence>
<evidence type="ECO:0000256" key="3">
    <source>
        <dbReference type="ARBA" id="ARBA00022496"/>
    </source>
</evidence>
<keyword evidence="8" id="KW-0472">Membrane</keyword>
<reference evidence="10 11" key="1">
    <citation type="journal article" date="2013" name="Int. J. Syst. Evol. Microbiol.">
        <title>Marinicauda pacifica gen. nov., sp. nov., a prosthecate alphaproteobacterium of the family Hyphomonadaceae isolated from deep seawater.</title>
        <authorList>
            <person name="Zhang X.Y."/>
            <person name="Li G.W."/>
            <person name="Wang C.S."/>
            <person name="Zhang Y.J."/>
            <person name="Xu X.W."/>
            <person name="Li H."/>
            <person name="Liu A."/>
            <person name="Liu C."/>
            <person name="Xie B.B."/>
            <person name="Qin Q.L."/>
            <person name="Xu Z."/>
            <person name="Chen X.L."/>
            <person name="Zhou B.C."/>
            <person name="Zhang Y.Z."/>
        </authorList>
    </citation>
    <scope>NUCLEOTIDE SEQUENCE [LARGE SCALE GENOMIC DNA]</scope>
    <source>
        <strain evidence="10 11">P-1 km-3</strain>
    </source>
</reference>
<dbReference type="InterPro" id="IPR015853">
    <property type="entry name" value="ABC_transpr_FbpC"/>
</dbReference>
<dbReference type="PANTHER" id="PTHR42781:SF4">
    <property type="entry name" value="SPERMIDINE_PUTRESCINE IMPORT ATP-BINDING PROTEIN POTA"/>
    <property type="match status" value="1"/>
</dbReference>
<dbReference type="InterPro" id="IPR027417">
    <property type="entry name" value="P-loop_NTPase"/>
</dbReference>
<dbReference type="GO" id="GO:0005524">
    <property type="term" value="F:ATP binding"/>
    <property type="evidence" value="ECO:0007669"/>
    <property type="project" value="UniProtKB-KW"/>
</dbReference>
<dbReference type="Proteomes" id="UP000305451">
    <property type="component" value="Unassembled WGS sequence"/>
</dbReference>
<evidence type="ECO:0000256" key="7">
    <source>
        <dbReference type="ARBA" id="ARBA00023065"/>
    </source>
</evidence>
<dbReference type="GO" id="GO:0015697">
    <property type="term" value="P:quaternary ammonium group transport"/>
    <property type="evidence" value="ECO:0007669"/>
    <property type="project" value="UniProtKB-ARBA"/>
</dbReference>
<protein>
    <submittedName>
        <fullName evidence="10">ABC transporter ATP-binding protein</fullName>
    </submittedName>
</protein>
<dbReference type="InterPro" id="IPR050093">
    <property type="entry name" value="ABC_SmlMolc_Importer"/>
</dbReference>
<organism evidence="10 11">
    <name type="scientific">Marinicauda pacifica</name>
    <dbReference type="NCBI Taxonomy" id="1133559"/>
    <lineage>
        <taxon>Bacteria</taxon>
        <taxon>Pseudomonadati</taxon>
        <taxon>Pseudomonadota</taxon>
        <taxon>Alphaproteobacteria</taxon>
        <taxon>Maricaulales</taxon>
        <taxon>Maricaulaceae</taxon>
        <taxon>Marinicauda</taxon>
    </lineage>
</organism>
<evidence type="ECO:0000259" key="9">
    <source>
        <dbReference type="PROSITE" id="PS50893"/>
    </source>
</evidence>
<evidence type="ECO:0000256" key="4">
    <source>
        <dbReference type="ARBA" id="ARBA00022741"/>
    </source>
</evidence>
<dbReference type="OrthoDB" id="9802264at2"/>
<dbReference type="InterPro" id="IPR017871">
    <property type="entry name" value="ABC_transporter-like_CS"/>
</dbReference>